<dbReference type="Gene3D" id="3.40.630.10">
    <property type="entry name" value="Zn peptidases"/>
    <property type="match status" value="2"/>
</dbReference>
<comment type="caution">
    <text evidence="2">The sequence shown here is derived from an EMBL/GenBank/DDBJ whole genome shotgun (WGS) entry which is preliminary data.</text>
</comment>
<keyword evidence="3" id="KW-1185">Reference proteome</keyword>
<evidence type="ECO:0008006" key="4">
    <source>
        <dbReference type="Google" id="ProtNLM"/>
    </source>
</evidence>
<dbReference type="InterPro" id="IPR053138">
    <property type="entry name" value="N-alpha-Ac-DABA_deacetylase"/>
</dbReference>
<dbReference type="PANTHER" id="PTHR37326">
    <property type="entry name" value="BLL3975 PROTEIN"/>
    <property type="match status" value="1"/>
</dbReference>
<dbReference type="SUPFAM" id="SSF53187">
    <property type="entry name" value="Zn-dependent exopeptidases"/>
    <property type="match status" value="1"/>
</dbReference>
<accession>A0ABT1L6B0</accession>
<evidence type="ECO:0000313" key="2">
    <source>
        <dbReference type="EMBL" id="MCP8936925.1"/>
    </source>
</evidence>
<proteinExistence type="predicted"/>
<gene>
    <name evidence="2" type="ORF">NK718_00205</name>
</gene>
<evidence type="ECO:0000256" key="1">
    <source>
        <dbReference type="SAM" id="Phobius"/>
    </source>
</evidence>
<evidence type="ECO:0000313" key="3">
    <source>
        <dbReference type="Proteomes" id="UP001205890"/>
    </source>
</evidence>
<reference evidence="2 3" key="1">
    <citation type="submission" date="2022-07" db="EMBL/GenBank/DDBJ databases">
        <authorList>
            <person name="Li W.-J."/>
            <person name="Deng Q.-Q."/>
        </authorList>
    </citation>
    <scope>NUCLEOTIDE SEQUENCE [LARGE SCALE GENOMIC DNA]</scope>
    <source>
        <strain evidence="2 3">SYSU M60028</strain>
    </source>
</reference>
<name>A0ABT1L6B0_9HYPH</name>
<feature type="transmembrane region" description="Helical" evidence="1">
    <location>
        <begin position="12"/>
        <end position="31"/>
    </location>
</feature>
<keyword evidence="1" id="KW-1133">Transmembrane helix</keyword>
<protein>
    <recommendedName>
        <fullName evidence="4">Succinylglutamate desuccinylase</fullName>
    </recommendedName>
</protein>
<dbReference type="Proteomes" id="UP001205890">
    <property type="component" value="Unassembled WGS sequence"/>
</dbReference>
<organism evidence="2 3">
    <name type="scientific">Alsobacter ponti</name>
    <dbReference type="NCBI Taxonomy" id="2962936"/>
    <lineage>
        <taxon>Bacteria</taxon>
        <taxon>Pseudomonadati</taxon>
        <taxon>Pseudomonadota</taxon>
        <taxon>Alphaproteobacteria</taxon>
        <taxon>Hyphomicrobiales</taxon>
        <taxon>Alsobacteraceae</taxon>
        <taxon>Alsobacter</taxon>
    </lineage>
</organism>
<dbReference type="PANTHER" id="PTHR37326:SF1">
    <property type="entry name" value="BLL3975 PROTEIN"/>
    <property type="match status" value="1"/>
</dbReference>
<keyword evidence="1" id="KW-0812">Transmembrane</keyword>
<dbReference type="RefSeq" id="WP_254737315.1">
    <property type="nucleotide sequence ID" value="NZ_JANCLU010000001.1"/>
</dbReference>
<dbReference type="EMBL" id="JANCLU010000001">
    <property type="protein sequence ID" value="MCP8936925.1"/>
    <property type="molecule type" value="Genomic_DNA"/>
</dbReference>
<sequence length="382" mass="40834">MAVGDILSTHRAALGFMALGAALAISAGAVFQSMRQPEPIVAGPGVTRQSMLGDLAPSLAGGPGDTPVFELVGAEPGPTVMILGGTHPQEIAGMMAAVLLVENVTVKKGRLIVVPQANRSGFTHTDPMEAYLHTFEVPTPGGTRWFRVGMRLTNPADQWPDPDIFVHKPSGEGMVGHEQRNLNRVHPGSATGWLTSRVSAALTGLAGQSDVVFDLHEAQPEYPVINMMVVHERAFETAATAVGNLEARRIPMGLSASPKNLHGLSHREFGDFTKAEAMLAESANPAMGRFRGRTSDDLVVGGHDANYEAAARLGRLFVKFDQNGWPLKLRVARHVAAIEEVINAYNELNPDKQIVVENIPAYKDINDKGLGAFLKPPPATKS</sequence>
<keyword evidence="1" id="KW-0472">Membrane</keyword>